<dbReference type="GO" id="GO:0006355">
    <property type="term" value="P:regulation of DNA-templated transcription"/>
    <property type="evidence" value="ECO:0007669"/>
    <property type="project" value="TreeGrafter"/>
</dbReference>
<evidence type="ECO:0000256" key="1">
    <source>
        <dbReference type="SAM" id="MobiDB-lite"/>
    </source>
</evidence>
<feature type="compositionally biased region" description="Basic and acidic residues" evidence="1">
    <location>
        <begin position="3799"/>
        <end position="3810"/>
    </location>
</feature>
<accession>A0A4E0RZS7</accession>
<evidence type="ECO:0000313" key="3">
    <source>
        <dbReference type="EMBL" id="THD24972.1"/>
    </source>
</evidence>
<dbReference type="Pfam" id="PF20206">
    <property type="entry name" value="Tra1_ring"/>
    <property type="match status" value="4"/>
</dbReference>
<feature type="domain" description="PIK-related kinase FAT" evidence="2">
    <location>
        <begin position="3384"/>
        <end position="3512"/>
    </location>
</feature>
<evidence type="ECO:0000259" key="2">
    <source>
        <dbReference type="Pfam" id="PF02259"/>
    </source>
</evidence>
<dbReference type="PANTHER" id="PTHR11139:SF1">
    <property type="entry name" value="TRANSFORMATION_TRANSCRIPTION DOMAIN-ASSOCIATED PROTEIN"/>
    <property type="match status" value="1"/>
</dbReference>
<comment type="caution">
    <text evidence="3">The sequence shown here is derived from an EMBL/GenBank/DDBJ whole genome shotgun (WGS) entry which is preliminary data.</text>
</comment>
<feature type="region of interest" description="Disordered" evidence="1">
    <location>
        <begin position="3771"/>
        <end position="3923"/>
    </location>
</feature>
<feature type="compositionally biased region" description="Polar residues" evidence="1">
    <location>
        <begin position="2058"/>
        <end position="2071"/>
    </location>
</feature>
<dbReference type="GO" id="GO:0000124">
    <property type="term" value="C:SAGA complex"/>
    <property type="evidence" value="ECO:0007669"/>
    <property type="project" value="TreeGrafter"/>
</dbReference>
<keyword evidence="4" id="KW-1185">Reference proteome</keyword>
<feature type="region of interest" description="Disordered" evidence="1">
    <location>
        <begin position="2139"/>
        <end position="2201"/>
    </location>
</feature>
<feature type="compositionally biased region" description="Low complexity" evidence="1">
    <location>
        <begin position="3892"/>
        <end position="3915"/>
    </location>
</feature>
<name>A0A4E0RZS7_FASHE</name>
<feature type="compositionally biased region" description="Low complexity" evidence="1">
    <location>
        <begin position="4889"/>
        <end position="4900"/>
    </location>
</feature>
<feature type="region of interest" description="Disordered" evidence="1">
    <location>
        <begin position="1105"/>
        <end position="1181"/>
    </location>
</feature>
<feature type="region of interest" description="Disordered" evidence="1">
    <location>
        <begin position="2550"/>
        <end position="2594"/>
    </location>
</feature>
<dbReference type="InterPro" id="IPR016024">
    <property type="entry name" value="ARM-type_fold"/>
</dbReference>
<feature type="compositionally biased region" description="Polar residues" evidence="1">
    <location>
        <begin position="3229"/>
        <end position="3248"/>
    </location>
</feature>
<feature type="compositionally biased region" description="Low complexity" evidence="1">
    <location>
        <begin position="3819"/>
        <end position="3843"/>
    </location>
</feature>
<protein>
    <submittedName>
        <fullName evidence="3">Transcription-associated protein 1</fullName>
    </submittedName>
</protein>
<proteinExistence type="predicted"/>
<feature type="compositionally biased region" description="Low complexity" evidence="1">
    <location>
        <begin position="4086"/>
        <end position="4101"/>
    </location>
</feature>
<organism evidence="3 4">
    <name type="scientific">Fasciola hepatica</name>
    <name type="common">Liver fluke</name>
    <dbReference type="NCBI Taxonomy" id="6192"/>
    <lineage>
        <taxon>Eukaryota</taxon>
        <taxon>Metazoa</taxon>
        <taxon>Spiralia</taxon>
        <taxon>Lophotrochozoa</taxon>
        <taxon>Platyhelminthes</taxon>
        <taxon>Trematoda</taxon>
        <taxon>Digenea</taxon>
        <taxon>Plagiorchiida</taxon>
        <taxon>Echinostomata</taxon>
        <taxon>Echinostomatoidea</taxon>
        <taxon>Fasciolidae</taxon>
        <taxon>Fasciola</taxon>
    </lineage>
</organism>
<dbReference type="Proteomes" id="UP000230066">
    <property type="component" value="Unassembled WGS sequence"/>
</dbReference>
<gene>
    <name evidence="3" type="ORF">D915_004162</name>
</gene>
<dbReference type="SUPFAM" id="SSF48371">
    <property type="entry name" value="ARM repeat"/>
    <property type="match status" value="2"/>
</dbReference>
<feature type="region of interest" description="Disordered" evidence="1">
    <location>
        <begin position="4069"/>
        <end position="4166"/>
    </location>
</feature>
<dbReference type="InterPro" id="IPR003151">
    <property type="entry name" value="PIK-rel_kinase_FAT"/>
</dbReference>
<feature type="compositionally biased region" description="Polar residues" evidence="1">
    <location>
        <begin position="1166"/>
        <end position="1175"/>
    </location>
</feature>
<evidence type="ECO:0000313" key="4">
    <source>
        <dbReference type="Proteomes" id="UP000230066"/>
    </source>
</evidence>
<feature type="compositionally biased region" description="Polar residues" evidence="1">
    <location>
        <begin position="1129"/>
        <end position="1140"/>
    </location>
</feature>
<dbReference type="PANTHER" id="PTHR11139">
    <property type="entry name" value="ATAXIA TELANGIECTASIA MUTATED ATM -RELATED"/>
    <property type="match status" value="1"/>
</dbReference>
<dbReference type="InterPro" id="IPR046805">
    <property type="entry name" value="Tra1_ring"/>
</dbReference>
<feature type="compositionally biased region" description="Polar residues" evidence="1">
    <location>
        <begin position="1586"/>
        <end position="1597"/>
    </location>
</feature>
<feature type="region of interest" description="Disordered" evidence="1">
    <location>
        <begin position="3214"/>
        <end position="3275"/>
    </location>
</feature>
<dbReference type="InterPro" id="IPR046807">
    <property type="entry name" value="Tra1_central"/>
</dbReference>
<feature type="compositionally biased region" description="Low complexity" evidence="1">
    <location>
        <begin position="2582"/>
        <end position="2594"/>
    </location>
</feature>
<feature type="region of interest" description="Disordered" evidence="1">
    <location>
        <begin position="1571"/>
        <end position="1597"/>
    </location>
</feature>
<feature type="region of interest" description="Disordered" evidence="1">
    <location>
        <begin position="3680"/>
        <end position="3759"/>
    </location>
</feature>
<feature type="compositionally biased region" description="Polar residues" evidence="1">
    <location>
        <begin position="2033"/>
        <end position="2047"/>
    </location>
</feature>
<feature type="compositionally biased region" description="Low complexity" evidence="1">
    <location>
        <begin position="2146"/>
        <end position="2171"/>
    </location>
</feature>
<dbReference type="EMBL" id="JXXN02001349">
    <property type="protein sequence ID" value="THD24972.1"/>
    <property type="molecule type" value="Genomic_DNA"/>
</dbReference>
<dbReference type="InterPro" id="IPR050517">
    <property type="entry name" value="DDR_Repair_Kinase"/>
</dbReference>
<dbReference type="GO" id="GO:0035267">
    <property type="term" value="C:NuA4 histone acetyltransferase complex"/>
    <property type="evidence" value="ECO:0007669"/>
    <property type="project" value="TreeGrafter"/>
</dbReference>
<feature type="compositionally biased region" description="Polar residues" evidence="1">
    <location>
        <begin position="885"/>
        <end position="900"/>
    </location>
</feature>
<feature type="compositionally biased region" description="Low complexity" evidence="1">
    <location>
        <begin position="3775"/>
        <end position="3794"/>
    </location>
</feature>
<feature type="region of interest" description="Disordered" evidence="1">
    <location>
        <begin position="2030"/>
        <end position="2072"/>
    </location>
</feature>
<dbReference type="GO" id="GO:0006281">
    <property type="term" value="P:DNA repair"/>
    <property type="evidence" value="ECO:0007669"/>
    <property type="project" value="TreeGrafter"/>
</dbReference>
<reference evidence="3" key="1">
    <citation type="submission" date="2019-03" db="EMBL/GenBank/DDBJ databases">
        <title>Improved annotation for the trematode Fasciola hepatica.</title>
        <authorList>
            <person name="Choi Y.-J."/>
            <person name="Martin J."/>
            <person name="Mitreva M."/>
        </authorList>
    </citation>
    <scope>NUCLEOTIDE SEQUENCE [LARGE SCALE GENOMIC DNA]</scope>
</reference>
<feature type="compositionally biased region" description="Acidic residues" evidence="1">
    <location>
        <begin position="3858"/>
        <end position="3885"/>
    </location>
</feature>
<feature type="region of interest" description="Disordered" evidence="1">
    <location>
        <begin position="4998"/>
        <end position="5021"/>
    </location>
</feature>
<sequence>MPAGGDSQLSSTISAMANNTKRPEHPGHHGYGHKNAVADKDMQDLTMNIYEKVQKLLTSTEPQNLQECATQKLRRLCLEILQKLPNGDHLRPYARSILSLLFKLVEIENEDNVLICVKLIIDLHKYYRPSFSSDDLVEHYSGSLVQGMMNLLINCPPSVTNMRKEFFIAARHILSAQEIRPKFLDVLDDLMNEDILIGQGYTVRDALRPLAYSTLADLTHHIRGELSLAKIARALDLYGRNMHDDTLPFSIQQMSLRLLLNLVECVRQRVLASLSNPTGSDTTDELNTGVASGTARRLLLHTLRLCVLKCRIVAEHYLPILEATCQSASEQMESSMTFEKPTSSLLKTTKSGIEDGKNKTSTCRVNESIASKPQLSHLDLRSLIKALMAGMRTIVTGMIQCPHEPGFGASISGSSSGSLGTKLSKSTASSAVASSAIATRFLTPDELMVLTDYFNYGMRMIDVVQIVSRDGRLYTKGQPSSKSPDERLLIETFALTFAQLSPVSFQEIFSSKISLHLRRIVQGSMQYCLTAEEPTAYLTLLRTLFRSIGGGAHDKLYREFFPLLPEMLSTLNRLLRSPHRANARDLLGELCVIVPVRLSTLLPYLSLLMEPLVYVLNCNTVNQGLRTLELCVDNMQPDFLHDHLHQVRGDMLLALYNSLHSSSEYVQKMSFKVLGKLGRFNRTNLLEVQRLRLDPGENESGPRLRFYLNEFRTQPIDLPVRSLVDAAFEVLQDVNVDLPTKTRAWELLQSVCLGAFDLLGVGLDNNRTSSSTDCSFYAHIEGSEFLAAVRHFVTVANNEDGVNIRSDRLLMQSTCCVDGDLDRDVMIRSLAGLFLAAYTKPLRDSHADFIGFIVRHLTILSITQLVQYSLHSLDSDQNDGAQPGKDQNLNAPSSKSSYPTTCQTKLIEPGLNLVLPVHERYRVCHEAGTPTLAQMTSGDKLMNRPTLNPVLLVDAIQMIMGHEEKQLTRPMSVLLQNVHSTATAVIRGAHDASHEPCTIGEEQVQKAVAQLPLFIHLGHVLIDMLHHPSWYVKWGGCATIIYLVGILHPIWFQSHFLSLLHGLMHCIHDLSSQMSQGALKMARECSRLLIQTVFTSRASTLPCVSESAGTEEGGLKMSDAPAEDDDTSGRPTSGKRSTMATRRRPPVSGNGSQARRTGSLRRGRSASISSNTSINEPEDEANVCTMDVAGEETGPSVTKSDLTCTAPPKQPDSKFVASLLTSTIRSLLDALLSETAAVREEARCLLRLLSHQLGRPLSVLLAPHWRPLLGHILPPQPPLRLPDLPVSTQLVVLVIFLFQTISTGCICSDQDVIHEEAFACLKEFVSHTSIDIELRHANVKPILQNVRQTTHLRLNTARQLSYCAQLFPSTFSERLCDAIYSHLTALVDNLRNQQNVSSILTLVPPNLELCAVLMDLFHMIPLATAKHVSCLIDLVVRAERSLNIEPTSPLRLPLVRFLARYPAETCMHLLTGSKWPYDALAHRIFLYVLKSPQGQAITDYLKTNYHILCDLIRPTDLADQKLSSTTSARYWLPRIGTPLTAACPRHLAIRAVHVIHQLFPNWLLHNPSISDESPRSSKSRYKAMCSSPTGSTGKTNSAKTTYHPVCSALLAYWRSDVFAKRQASLTLVTLSTVPSDLLPEAAADCSTSGGGLLCGLEYVESEGMMNPIDPSTDSITGAPEFTLPSGEPIPMIASGTGHFEHWDEPRLILDCLLDCAKADVENFDLLFVLVIGVNRLRSVAGLYPLRCFLDGWIKEAPLGWHRRLFLHYISLVRHRLSAMADASIMADPSMVVFGGNLSITVEDMYRLMAHLILPSFAYALECGPLDELIGGPANPLEENENDLVYLFIHVLLDDPALHVCTELRVMYYQLACLFVHFATDYIHSAPETEHSPRLRRLIDFAWCCTTSSLSVVDLQEKYTGLQLLAYLIAKFQLSPKIAVQVFQCLAKGTHTETKKIVNPALDVLIPAWVRSPSDQLPVEQRRLALDMIDTAAQWDHRCRQLLNEVQVSESSIISLATPFTEELMDIHADDDSSAQTTSHTANTTSVGSAGILTPHPTPTSCSNQSENTPMSKTHRDQLLNLMVRFACQAVDSSQNGSLSEASVTRALSQLEFALRSDVWGGETCELRLSFIDRHLASEESVGGGVQSNSQVVTPSGASGGTSSSTSGQSAGHPGGPGTGTASATPGVAQSTTHPGAPGLGTAQTNHMLMTLEVLRVLFTSLESPTLLSNVKHFSGGLCSLLTRQLTNVRLIRSCANLLRAMLERFPADASHRQKITTHAELFDIYSTTSKTIQESFSLYSENGPKSTLLARLQSAFLLFQATQVHINPHAFVDRCIVQLVKLTHRLIQDVISPSFGSNAQDSGAGSQLTELLITSLEVIKSRLNVVSHEMRKNAFGPDLCLIMDRARDPRLFRTVIKILRDWINVPKSEEHFAPTAREKVSFFHRLWLAYPRWVDSTPDIAREILECVFEVYSSGNLFKNHDLYVKLEQAFCCSMLCPFPDIRERFIALYLDASQLYSIQSSTAVASAQSNDCKSATQLSGMETLDSTNNSVGAGAGGGGVDPYESTSSSPAHHADTDRDSASSAQGSDSQQSQLRAATTSSSLLVRLLFLFVSSNWDENHFRDEFWLPLFFDVLLCDVDTSLPPVLSTGSSLFPTLTGSRNSNPVGSTPEQKPSTSEFSRLVEWQIKGCKEYTAITFKEGLRGLLCLIHRHPALATQLMSQLWPQIWNRLLLRQPETCTNSVPDSGSGGCATAGTSLSVCSEQPRFSEHNSEELFRSGTTNVPEHKAAAGLDPMSSAVGFVGSNANNHSGPGCFSVNEIRGFVIPQLWRFLTSDQHVNPSEPQPSALGAFLSCLATTPDTVLMHVPLPAITYIGTAYNQWHSVALFLESVCCRARKHGSDQTIPLNDFVFNVSLPTPESDTGGSFTVAPIQPSKMPTGSANLSLIALYDSMNEPDYLASAWWYRLTPFVRPQNAQGATRRQTGMLKCLEYAQHGLLLRSLECSLDQLAATTGASGLGSFDSTSGSGVGLTGIGGGGSASSNRAAAVAASTASAVVRSQNASPLTLAGASNQLSDYVNRARLQDYCIRYLKQLGQWDSLETLASNMQTGSYMSTPFGAVNAGSCGNTGSGSTGGPGASLGSSCGSAYWGLKADAAWRRSDWPEVYASLSRLANEAPRIDLCRYALIHGVACVAGRRTSSGFAAAVAAAQATVSSGISSSDSDPYGTGSIGESGSSACNTGASGSSQTPNASGAGAAASAASGSPMSTSGSSSTGNATVNSVVSIIQASEAESHRIMSTVLREWRRMPLIITTQHVPLLQIAHRAVEVTEGNSLLAQYCGHVLSGPCLNQSMSAGSGSSTSGVSTSGAGSSAVSSAALRMPLSQALHDYKTVFKWWQSRPPSIGDDLGFWHDLFSWRQVVEESIITYHPYLQKFGPERANLIAMCERELALSQLQLARGARKCRFPSIAQQHLDRYTRMNLPPLFEKTKQEIKLKMAELRKDELLENAIRFTNFLQCSPLFIILSYLTFSKREVAVSTTGIFAMQALMEAASVAGGQERRSRADLAKCLWLLTLDDDTKGQQRLARTFEERASRVRPDAFLPWLPSLVVSLLRPEGRFIVPALRGVTATHPTVLYNLLRGLQHQLTTEVLYDERLSELARTASSEPAGSYAHLLQTRIRAARGSRMEDSGRKLSRVGAGSRDEQGRAGAAPLDVPARGSGEFTLPRGSAGVTGPNVASTSSGGGGLATYSTVSPANSKKKKRVIVVMRGVEGDRLSGGSPLSPDQQQSQSLQSRPQAKKFNRDPGDNLHGDAEDEVSDGKTSASKKSVVVVTSASDTDSASSSTRDPRGRIGVTSESTQPDDTEDPDGAEEEEEDEEDTEDGEIDRDEMNGTGAVASSGIAGGSVSSSPASALPADARAKTSGNGLHDADGVGVTGVDQGTGCLSFSVTDGLHRINLLMGQIRRHHAARIYAVDLFTAEIGGRLQPSWAEQLLTRLCSLLDYLQRLAWAGVFSGKHWHPRSVEKLRVPDWLLLELRIQLSAACGSSIRVASVTRSGWARLSELGHSASSAAESLPHIPGSQARKRTSSASSTSLSSSSSSSSESDKEERSKKPIRAGRKQQLVGRDATKSKTEPSSVDSGSKFIREKLGSTMNQSSTKRALPGDTNRYVHRSSLRQTSAFSEVTQIAAETARREADRDPWFMRTHRQLLKAVDDWENRSILYVMQRLTRHWIPLLEQRVACLPTRMLLSDYGAHRLIELPNLVVAVQSNSSTGPNVSGGTNSAMTSIPVGTNIVLPSVPCLELPGESGLLQSTGGFLNSSSFPYSTSQGSTTASVGPNLALHLVIAEVFPHVSRVRCSPGRLACPARRLGIRASNGRVFYYDLPALGIVPPISYSSSPALASAMSVQLNASAGARTRSLMQARTRSWNMGPLTLDGLCPEPYTGWRHTGPLHLFQMINDMLAGQPETAKRRLALFTPRVMEVGPMGLCLTETSASTPAASVGIASAHPLPSANPVTARGLTALARPPPVTGAGGGLGPWIGSEWMSKPKSSGPALPDWAVPFSQWDNVDTSTGVRDTRSTNKIKTTLPTPPPGPLPALVSPPNTSLSSNLSVGGSAAVAAEAIGRPCGLDAGCHPTCTSLTGVLDQACASWYQSHNVPKPSAERPFDASTRTADEAALYAGTRELVCLFYESLISSVSNPQQQSGKVTIPTLCQLFHNLSQRLPQSPWVKNALISALGSLPDADCSADSTSYTESSVEFPRGNLLRNWAANRMLDAESYWLFRHNLASHLALIGLTEQLFHLTPTHPACLVMDPRSGRAESRHVLFNLPTWSTCAPLFAGRAAEATALGSTNLSQISSLTTCFATVMGLCSPKVLSLPTDGKISTHGRSSDSSDTLLSSTDDTGKSPSWTHYPSPVPFRLTPHLAGFICLPGAPASVGPFAVSLTTAAQAFASAQRPNHALSTLYRTMLRADYILWHRGRQAAVHAFHLLFGSDSGSTNPQLTGDSMDSDSDTDTEAGGHRRKTKLFNELGVKAVDSIRGDKGGSIAHVLSSSQQQQQQVQQQQKQLTSVQRQKSAGRDCVLLPDLTNEQLIQLITLTLDVMNTNLKGEFFYCSTINLCGSLFNLKKTFKSQPELLIQRSFTNLRYVLNHYA</sequence>
<dbReference type="Pfam" id="PF02259">
    <property type="entry name" value="FAT"/>
    <property type="match status" value="1"/>
</dbReference>
<dbReference type="GO" id="GO:0005634">
    <property type="term" value="C:nucleus"/>
    <property type="evidence" value="ECO:0007669"/>
    <property type="project" value="TreeGrafter"/>
</dbReference>
<feature type="compositionally biased region" description="Low complexity" evidence="1">
    <location>
        <begin position="3249"/>
        <end position="3275"/>
    </location>
</feature>
<feature type="region of interest" description="Disordered" evidence="1">
    <location>
        <begin position="4880"/>
        <end position="4907"/>
    </location>
</feature>
<feature type="region of interest" description="Disordered" evidence="1">
    <location>
        <begin position="876"/>
        <end position="900"/>
    </location>
</feature>
<dbReference type="Pfam" id="PF20175">
    <property type="entry name" value="Tra1_central"/>
    <property type="match status" value="1"/>
</dbReference>